<gene>
    <name evidence="3" type="ORF">M4V62_11205</name>
</gene>
<protein>
    <submittedName>
        <fullName evidence="3">RidA family protein</fullName>
    </submittedName>
</protein>
<dbReference type="RefSeq" id="WP_249587104.1">
    <property type="nucleotide sequence ID" value="NZ_BAAAQL010000008.1"/>
</dbReference>
<dbReference type="InterPro" id="IPR006175">
    <property type="entry name" value="YjgF/YER057c/UK114"/>
</dbReference>
<dbReference type="EMBL" id="CP097289">
    <property type="protein sequence ID" value="UQT55615.1"/>
    <property type="molecule type" value="Genomic_DNA"/>
</dbReference>
<name>A0ABY4PR83_9ACTN</name>
<dbReference type="Proteomes" id="UP000829992">
    <property type="component" value="Chromosome"/>
</dbReference>
<evidence type="ECO:0000313" key="4">
    <source>
        <dbReference type="Proteomes" id="UP000829992"/>
    </source>
</evidence>
<sequence>MSRTRDKRYDMSQIPAPGTSAGTAARTRVTADPDWYASAGISLGIRVGDLVFASGQAPVDERGVTVGAGDFEAQARRALANLSIVLTNAGSRLDKAVKLTVFVTDMAHQDVFAALRQEFYVPPFPAESFVQVAALADPEWMIEIEGIGALA</sequence>
<dbReference type="Pfam" id="PF01042">
    <property type="entry name" value="Ribonuc_L-PSP"/>
    <property type="match status" value="1"/>
</dbReference>
<evidence type="ECO:0000313" key="3">
    <source>
        <dbReference type="EMBL" id="UQT55615.1"/>
    </source>
</evidence>
<dbReference type="Gene3D" id="3.30.1330.40">
    <property type="entry name" value="RutC-like"/>
    <property type="match status" value="1"/>
</dbReference>
<dbReference type="CDD" id="cd00448">
    <property type="entry name" value="YjgF_YER057c_UK114_family"/>
    <property type="match status" value="1"/>
</dbReference>
<keyword evidence="4" id="KW-1185">Reference proteome</keyword>
<dbReference type="InterPro" id="IPR035959">
    <property type="entry name" value="RutC-like_sf"/>
</dbReference>
<comment type="similarity">
    <text evidence="1">Belongs to the RutC family.</text>
</comment>
<dbReference type="SUPFAM" id="SSF55298">
    <property type="entry name" value="YjgF-like"/>
    <property type="match status" value="1"/>
</dbReference>
<evidence type="ECO:0000256" key="1">
    <source>
        <dbReference type="ARBA" id="ARBA00010552"/>
    </source>
</evidence>
<proteinExistence type="inferred from homology"/>
<dbReference type="PANTHER" id="PTHR11803:SF58">
    <property type="entry name" value="PROTEIN HMF1-RELATED"/>
    <property type="match status" value="1"/>
</dbReference>
<dbReference type="PANTHER" id="PTHR11803">
    <property type="entry name" value="2-IMINOBUTANOATE/2-IMINOPROPANOATE DEAMINASE RIDA"/>
    <property type="match status" value="1"/>
</dbReference>
<organism evidence="3 4">
    <name type="scientific">Streptomyces durmitorensis</name>
    <dbReference type="NCBI Taxonomy" id="319947"/>
    <lineage>
        <taxon>Bacteria</taxon>
        <taxon>Bacillati</taxon>
        <taxon>Actinomycetota</taxon>
        <taxon>Actinomycetes</taxon>
        <taxon>Kitasatosporales</taxon>
        <taxon>Streptomycetaceae</taxon>
        <taxon>Streptomyces</taxon>
    </lineage>
</organism>
<evidence type="ECO:0000256" key="2">
    <source>
        <dbReference type="SAM" id="MobiDB-lite"/>
    </source>
</evidence>
<accession>A0ABY4PR83</accession>
<reference evidence="3 4" key="1">
    <citation type="submission" date="2022-05" db="EMBL/GenBank/DDBJ databases">
        <authorList>
            <person name="Zhou X."/>
            <person name="Li K."/>
            <person name="Man Y."/>
        </authorList>
    </citation>
    <scope>NUCLEOTIDE SEQUENCE [LARGE SCALE GENOMIC DNA]</scope>
    <source>
        <strain evidence="3 4">MS405</strain>
    </source>
</reference>
<feature type="region of interest" description="Disordered" evidence="2">
    <location>
        <begin position="1"/>
        <end position="25"/>
    </location>
</feature>